<dbReference type="InterPro" id="IPR006120">
    <property type="entry name" value="Resolvase_HTH_dom"/>
</dbReference>
<gene>
    <name evidence="2" type="ORF">Clopa_4296</name>
</gene>
<protein>
    <submittedName>
        <fullName evidence="2">Resolvase family protein</fullName>
    </submittedName>
</protein>
<evidence type="ECO:0000259" key="1">
    <source>
        <dbReference type="Pfam" id="PF02796"/>
    </source>
</evidence>
<organism evidence="2 3">
    <name type="scientific">Clostridium pasteurianum BC1</name>
    <dbReference type="NCBI Taxonomy" id="86416"/>
    <lineage>
        <taxon>Bacteria</taxon>
        <taxon>Bacillati</taxon>
        <taxon>Bacillota</taxon>
        <taxon>Clostridia</taxon>
        <taxon>Eubacteriales</taxon>
        <taxon>Clostridiaceae</taxon>
        <taxon>Clostridium</taxon>
    </lineage>
</organism>
<dbReference type="KEGG" id="cpas:Clopa_4296"/>
<evidence type="ECO:0000313" key="3">
    <source>
        <dbReference type="Proteomes" id="UP000013523"/>
    </source>
</evidence>
<dbReference type="Gene3D" id="1.10.10.60">
    <property type="entry name" value="Homeodomain-like"/>
    <property type="match status" value="1"/>
</dbReference>
<dbReference type="PATRIC" id="fig|86416.3.peg.4307"/>
<dbReference type="Proteomes" id="UP000013523">
    <property type="component" value="Chromosome"/>
</dbReference>
<dbReference type="GO" id="GO:0000150">
    <property type="term" value="F:DNA strand exchange activity"/>
    <property type="evidence" value="ECO:0007669"/>
    <property type="project" value="InterPro"/>
</dbReference>
<dbReference type="Pfam" id="PF02796">
    <property type="entry name" value="HTH_7"/>
    <property type="match status" value="1"/>
</dbReference>
<feature type="domain" description="Resolvase HTH" evidence="1">
    <location>
        <begin position="9"/>
        <end position="38"/>
    </location>
</feature>
<dbReference type="AlphaFoldDB" id="R4KHE1"/>
<dbReference type="HOGENOM" id="CLU_145282_0_0_9"/>
<accession>R4KHE1</accession>
<dbReference type="RefSeq" id="WP_015617289.1">
    <property type="nucleotide sequence ID" value="NC_021182.1"/>
</dbReference>
<dbReference type="OrthoDB" id="1910131at2"/>
<keyword evidence="3" id="KW-1185">Reference proteome</keyword>
<dbReference type="GO" id="GO:0003677">
    <property type="term" value="F:DNA binding"/>
    <property type="evidence" value="ECO:0007669"/>
    <property type="project" value="InterPro"/>
</dbReference>
<reference evidence="2 3" key="1">
    <citation type="submission" date="2012-01" db="EMBL/GenBank/DDBJ databases">
        <title>Complete sequence of chromosome of Clostridium pasteurianum BC1.</title>
        <authorList>
            <consortium name="US DOE Joint Genome Institute"/>
            <person name="Lucas S."/>
            <person name="Han J."/>
            <person name="Lapidus A."/>
            <person name="Cheng J.-F."/>
            <person name="Goodwin L."/>
            <person name="Pitluck S."/>
            <person name="Peters L."/>
            <person name="Mikhailova N."/>
            <person name="Teshima H."/>
            <person name="Detter J.C."/>
            <person name="Han C."/>
            <person name="Tapia R."/>
            <person name="Land M."/>
            <person name="Hauser L."/>
            <person name="Kyrpides N."/>
            <person name="Ivanova N."/>
            <person name="Pagani I."/>
            <person name="Dunn J."/>
            <person name="Taghavi S."/>
            <person name="Francis A."/>
            <person name="van der Lelie D."/>
            <person name="Woyke T."/>
        </authorList>
    </citation>
    <scope>NUCLEOTIDE SEQUENCE [LARGE SCALE GENOMIC DNA]</scope>
    <source>
        <strain evidence="2 3">BC1</strain>
    </source>
</reference>
<evidence type="ECO:0000313" key="2">
    <source>
        <dbReference type="EMBL" id="AGK99015.1"/>
    </source>
</evidence>
<dbReference type="EMBL" id="CP003261">
    <property type="protein sequence ID" value="AGK99015.1"/>
    <property type="molecule type" value="Genomic_DNA"/>
</dbReference>
<sequence>MAYDVLTVKQNDMVTMLIQGETITDIAKKLGVVRQTVYDWMAKDNIKAVLDRRRQDLTNQGNRLILKDINTYIGNIKELANDDSDKRVCLAANQYLLNRILGNPTTSIIDANSDDNDGSISELVLEERLKRFKVIKK</sequence>
<dbReference type="STRING" id="86416.Clopa_4296"/>
<proteinExistence type="predicted"/>
<name>R4KHE1_CLOPA</name>
<dbReference type="eggNOG" id="ENOG5030EFV">
    <property type="taxonomic scope" value="Bacteria"/>
</dbReference>